<gene>
    <name evidence="1" type="ORF">AG0111_0g11970</name>
</gene>
<protein>
    <submittedName>
        <fullName evidence="1">Uncharacterized protein</fullName>
    </submittedName>
</protein>
<evidence type="ECO:0000313" key="2">
    <source>
        <dbReference type="Proteomes" id="UP000293547"/>
    </source>
</evidence>
<proteinExistence type="predicted"/>
<accession>A0ACB6F5U1</accession>
<evidence type="ECO:0000313" key="1">
    <source>
        <dbReference type="EMBL" id="KAB2099794.1"/>
    </source>
</evidence>
<name>A0ACB6F5U1_9PLEO</name>
<comment type="caution">
    <text evidence="1">The sequence shown here is derived from an EMBL/GenBank/DDBJ whole genome shotgun (WGS) entry which is preliminary data.</text>
</comment>
<organism evidence="1 2">
    <name type="scientific">Alternaria gaisen</name>
    <dbReference type="NCBI Taxonomy" id="167740"/>
    <lineage>
        <taxon>Eukaryota</taxon>
        <taxon>Fungi</taxon>
        <taxon>Dikarya</taxon>
        <taxon>Ascomycota</taxon>
        <taxon>Pezizomycotina</taxon>
        <taxon>Dothideomycetes</taxon>
        <taxon>Pleosporomycetidae</taxon>
        <taxon>Pleosporales</taxon>
        <taxon>Pleosporineae</taxon>
        <taxon>Pleosporaceae</taxon>
        <taxon>Alternaria</taxon>
        <taxon>Alternaria sect. Alternaria</taxon>
    </lineage>
</organism>
<sequence length="242" mass="25875">MDVIDVIGHWPLVIYMYNNVDHVGYLPKVNTSDTTGYKVIAVDKTLGPVIKSLDCSTHQLDISSPDSITSFAQSITHDAPIDLLLHVAGVMSPPSSDSLTTVSLSTLQNTFSVNTFGPILLTQALLPNIRKSSSPKLAVVSSRVGSMADNGSGGQYAYRASKAAVNSLFKSASVDLRDEGVAVLVLHPGIVKTALDARHKEEDVPGAVEPEVAAEGLWDVLSKKGMESTGMFFHRSGEELPW</sequence>
<reference evidence="1 2" key="1">
    <citation type="journal article" date="2019" name="bioRxiv">
        <title>Genomics, evolutionary history and diagnostics of the Alternaria alternata species group including apple and Asian pear pathotypes.</title>
        <authorList>
            <person name="Armitage A.D."/>
            <person name="Cockerton H.M."/>
            <person name="Sreenivasaprasad S."/>
            <person name="Woodhall J.W."/>
            <person name="Lane C.R."/>
            <person name="Harrison R.J."/>
            <person name="Clarkson J.P."/>
        </authorList>
    </citation>
    <scope>NUCLEOTIDE SEQUENCE [LARGE SCALE GENOMIC DNA]</scope>
    <source>
        <strain evidence="1 2">FERA 650</strain>
    </source>
</reference>
<dbReference type="EMBL" id="PDWZ02000015">
    <property type="protein sequence ID" value="KAB2099794.1"/>
    <property type="molecule type" value="Genomic_DNA"/>
</dbReference>
<dbReference type="Proteomes" id="UP000293547">
    <property type="component" value="Unassembled WGS sequence"/>
</dbReference>
<keyword evidence="2" id="KW-1185">Reference proteome</keyword>